<evidence type="ECO:0000313" key="2">
    <source>
        <dbReference type="Proteomes" id="UP000006976"/>
    </source>
</evidence>
<dbReference type="Proteomes" id="UP000006976">
    <property type="component" value="Unassembled WGS sequence"/>
</dbReference>
<comment type="caution">
    <text evidence="1">The sequence shown here is derived from an EMBL/GenBank/DDBJ whole genome shotgun (WGS) entry which is preliminary data.</text>
</comment>
<proteinExistence type="predicted"/>
<name>A0ABC9QUB3_BACMY</name>
<dbReference type="AlphaFoldDB" id="A0ABC9QUB3"/>
<organism evidence="1 2">
    <name type="scientific">Bacillus mycoides</name>
    <dbReference type="NCBI Taxonomy" id="1405"/>
    <lineage>
        <taxon>Bacteria</taxon>
        <taxon>Bacillati</taxon>
        <taxon>Bacillota</taxon>
        <taxon>Bacilli</taxon>
        <taxon>Bacillales</taxon>
        <taxon>Bacillaceae</taxon>
        <taxon>Bacillus</taxon>
        <taxon>Bacillus cereus group</taxon>
    </lineage>
</organism>
<sequence length="101" mass="11783">MKVIKSEFIVKGYKDGNCYFITKNENENFNVYQLFCDVNKDMTVKDIKNVLPYLKILPDVEVIVSIPIPNGDVKAFLLLHNVDIQKMNMFRIRLDDEQIIA</sequence>
<reference evidence="1 2" key="1">
    <citation type="submission" date="2012-04" db="EMBL/GenBank/DDBJ databases">
        <title>The Genome Sequence of Bacillus cereus VD078.</title>
        <authorList>
            <consortium name="The Broad Institute Genome Sequencing Platform"/>
            <consortium name="The Broad Institute Genome Sequencing Center for Infectious Disease"/>
            <person name="Feldgarden M."/>
            <person name="Van der Auwera G.A."/>
            <person name="Mahillon J."/>
            <person name="Duprez V."/>
            <person name="Timmery S."/>
            <person name="Mattelet C."/>
            <person name="Dierick K."/>
            <person name="Sun M."/>
            <person name="Yu Z."/>
            <person name="Zhu L."/>
            <person name="Hu X."/>
            <person name="Shank E.B."/>
            <person name="Swiecicka I."/>
            <person name="Hansen B.M."/>
            <person name="Andrup L."/>
            <person name="Young S.K."/>
            <person name="Zeng Q."/>
            <person name="Gargeya S."/>
            <person name="Fitzgerald M."/>
            <person name="Haas B."/>
            <person name="Abouelleil A."/>
            <person name="Alvarado L."/>
            <person name="Arachchi H.M."/>
            <person name="Berlin A."/>
            <person name="Chapman S.B."/>
            <person name="Goldberg J."/>
            <person name="Griggs A."/>
            <person name="Gujja S."/>
            <person name="Hansen M."/>
            <person name="Howarth C."/>
            <person name="Imamovic A."/>
            <person name="Larimer J."/>
            <person name="McCowen C."/>
            <person name="Montmayeur A."/>
            <person name="Murphy C."/>
            <person name="Neiman D."/>
            <person name="Pearson M."/>
            <person name="Priest M."/>
            <person name="Roberts A."/>
            <person name="Saif S."/>
            <person name="Shea T."/>
            <person name="Sisk P."/>
            <person name="Sykes S."/>
            <person name="Wortman J."/>
            <person name="Nusbaum C."/>
            <person name="Birren B."/>
        </authorList>
    </citation>
    <scope>NUCLEOTIDE SEQUENCE [LARGE SCALE GENOMIC DNA]</scope>
    <source>
        <strain evidence="1 2">VD078</strain>
    </source>
</reference>
<dbReference type="RefSeq" id="WP_002170054.1">
    <property type="nucleotide sequence ID" value="NZ_JH792254.1"/>
</dbReference>
<dbReference type="EMBL" id="AHEV01000057">
    <property type="protein sequence ID" value="EJR28892.1"/>
    <property type="molecule type" value="Genomic_DNA"/>
</dbReference>
<evidence type="ECO:0000313" key="1">
    <source>
        <dbReference type="EMBL" id="EJR28892.1"/>
    </source>
</evidence>
<accession>A0ABC9QUB3</accession>
<protein>
    <submittedName>
        <fullName evidence="1">Uncharacterized protein</fullName>
    </submittedName>
</protein>
<gene>
    <name evidence="1" type="ORF">III_05998</name>
</gene>